<name>A0A1F4PYQ6_UNCSA</name>
<dbReference type="PROSITE" id="PS51257">
    <property type="entry name" value="PROKAR_LIPOPROTEIN"/>
    <property type="match status" value="1"/>
</dbReference>
<protein>
    <recommendedName>
        <fullName evidence="4">Outer membrane protein beta-barrel domain-containing protein</fullName>
    </recommendedName>
</protein>
<gene>
    <name evidence="2" type="ORF">A2625_02005</name>
</gene>
<evidence type="ECO:0000313" key="2">
    <source>
        <dbReference type="EMBL" id="OGB88801.1"/>
    </source>
</evidence>
<evidence type="ECO:0000313" key="3">
    <source>
        <dbReference type="Proteomes" id="UP000178724"/>
    </source>
</evidence>
<evidence type="ECO:0008006" key="4">
    <source>
        <dbReference type="Google" id="ProtNLM"/>
    </source>
</evidence>
<evidence type="ECO:0000256" key="1">
    <source>
        <dbReference type="SAM" id="SignalP"/>
    </source>
</evidence>
<dbReference type="EMBL" id="METM01000033">
    <property type="protein sequence ID" value="OGB88801.1"/>
    <property type="molecule type" value="Genomic_DNA"/>
</dbReference>
<organism evidence="2 3">
    <name type="scientific">candidate division WOR-1 bacterium RIFCSPHIGHO2_01_FULL_53_15</name>
    <dbReference type="NCBI Taxonomy" id="1802564"/>
    <lineage>
        <taxon>Bacteria</taxon>
        <taxon>Bacillati</taxon>
        <taxon>Saganbacteria</taxon>
    </lineage>
</organism>
<sequence>MQKILLVLIMLLASCPVLAYTDIELLKTPKTLSCFFLLPTDSSVISSGLVYNQKQNDKLALEVSGTFYENIYPFTKNAARIRVNEKYKISEFGPVTLTVMAGPAIYYAPGTGLGLAADAGGIFSVKISGNLAASLAINGTIFKDGIGLDAEPMINFAPPFLINTEIYGGARLETSMAGFSLTGVSSGMIKYYANAGLRIGF</sequence>
<proteinExistence type="predicted"/>
<comment type="caution">
    <text evidence="2">The sequence shown here is derived from an EMBL/GenBank/DDBJ whole genome shotgun (WGS) entry which is preliminary data.</text>
</comment>
<reference evidence="2 3" key="1">
    <citation type="journal article" date="2016" name="Nat. Commun.">
        <title>Thousands of microbial genomes shed light on interconnected biogeochemical processes in an aquifer system.</title>
        <authorList>
            <person name="Anantharaman K."/>
            <person name="Brown C.T."/>
            <person name="Hug L.A."/>
            <person name="Sharon I."/>
            <person name="Castelle C.J."/>
            <person name="Probst A.J."/>
            <person name="Thomas B.C."/>
            <person name="Singh A."/>
            <person name="Wilkins M.J."/>
            <person name="Karaoz U."/>
            <person name="Brodie E.L."/>
            <person name="Williams K.H."/>
            <person name="Hubbard S.S."/>
            <person name="Banfield J.F."/>
        </authorList>
    </citation>
    <scope>NUCLEOTIDE SEQUENCE [LARGE SCALE GENOMIC DNA]</scope>
</reference>
<dbReference type="AlphaFoldDB" id="A0A1F4PYQ6"/>
<feature type="signal peptide" evidence="1">
    <location>
        <begin position="1"/>
        <end position="19"/>
    </location>
</feature>
<accession>A0A1F4PYQ6</accession>
<dbReference type="Proteomes" id="UP000178724">
    <property type="component" value="Unassembled WGS sequence"/>
</dbReference>
<keyword evidence="1" id="KW-0732">Signal</keyword>
<feature type="chain" id="PRO_5009513412" description="Outer membrane protein beta-barrel domain-containing protein" evidence="1">
    <location>
        <begin position="20"/>
        <end position="201"/>
    </location>
</feature>